<accession>A0ABQ8JQN4</accession>
<reference evidence="2 3" key="1">
    <citation type="journal article" date="2018" name="J. Allergy Clin. Immunol.">
        <title>High-quality assembly of Dermatophagoides pteronyssinus genome and transcriptome reveals a wide range of novel allergens.</title>
        <authorList>
            <person name="Liu X.Y."/>
            <person name="Yang K.Y."/>
            <person name="Wang M.Q."/>
            <person name="Kwok J.S."/>
            <person name="Zeng X."/>
            <person name="Yang Z."/>
            <person name="Xiao X.J."/>
            <person name="Lau C.P."/>
            <person name="Li Y."/>
            <person name="Huang Z.M."/>
            <person name="Ba J.G."/>
            <person name="Yim A.K."/>
            <person name="Ouyang C.Y."/>
            <person name="Ngai S.M."/>
            <person name="Chan T.F."/>
            <person name="Leung E.L."/>
            <person name="Liu L."/>
            <person name="Liu Z.G."/>
            <person name="Tsui S.K."/>
        </authorList>
    </citation>
    <scope>NUCLEOTIDE SEQUENCE [LARGE SCALE GENOMIC DNA]</scope>
    <source>
        <strain evidence="2">Derp</strain>
    </source>
</reference>
<comment type="caution">
    <text evidence="2">The sequence shown here is derived from an EMBL/GenBank/DDBJ whole genome shotgun (WGS) entry which is preliminary data.</text>
</comment>
<dbReference type="EMBL" id="NJHN03000024">
    <property type="protein sequence ID" value="KAH9424918.1"/>
    <property type="molecule type" value="Genomic_DNA"/>
</dbReference>
<gene>
    <name evidence="2" type="ORF">DERP_009140</name>
</gene>
<evidence type="ECO:0000313" key="2">
    <source>
        <dbReference type="EMBL" id="KAH9424918.1"/>
    </source>
</evidence>
<reference evidence="2 3" key="2">
    <citation type="journal article" date="2022" name="Mol. Biol. Evol.">
        <title>Comparative Genomics Reveals Insights into the Divergent Evolution of Astigmatic Mites and Household Pest Adaptations.</title>
        <authorList>
            <person name="Xiong Q."/>
            <person name="Wan A.T."/>
            <person name="Liu X."/>
            <person name="Fung C.S."/>
            <person name="Xiao X."/>
            <person name="Malainual N."/>
            <person name="Hou J."/>
            <person name="Wang L."/>
            <person name="Wang M."/>
            <person name="Yang K.Y."/>
            <person name="Cui Y."/>
            <person name="Leung E.L."/>
            <person name="Nong W."/>
            <person name="Shin S.K."/>
            <person name="Au S.W."/>
            <person name="Jeong K.Y."/>
            <person name="Chew F.T."/>
            <person name="Hui J.H."/>
            <person name="Leung T.F."/>
            <person name="Tungtrongchitr A."/>
            <person name="Zhong N."/>
            <person name="Liu Z."/>
            <person name="Tsui S.K."/>
        </authorList>
    </citation>
    <scope>NUCLEOTIDE SEQUENCE [LARGE SCALE GENOMIC DNA]</scope>
    <source>
        <strain evidence="2">Derp</strain>
    </source>
</reference>
<evidence type="ECO:0000313" key="3">
    <source>
        <dbReference type="Proteomes" id="UP000887458"/>
    </source>
</evidence>
<proteinExistence type="predicted"/>
<evidence type="ECO:0000256" key="1">
    <source>
        <dbReference type="SAM" id="Phobius"/>
    </source>
</evidence>
<organism evidence="2 3">
    <name type="scientific">Dermatophagoides pteronyssinus</name>
    <name type="common">European house dust mite</name>
    <dbReference type="NCBI Taxonomy" id="6956"/>
    <lineage>
        <taxon>Eukaryota</taxon>
        <taxon>Metazoa</taxon>
        <taxon>Ecdysozoa</taxon>
        <taxon>Arthropoda</taxon>
        <taxon>Chelicerata</taxon>
        <taxon>Arachnida</taxon>
        <taxon>Acari</taxon>
        <taxon>Acariformes</taxon>
        <taxon>Sarcoptiformes</taxon>
        <taxon>Astigmata</taxon>
        <taxon>Psoroptidia</taxon>
        <taxon>Analgoidea</taxon>
        <taxon>Pyroglyphidae</taxon>
        <taxon>Dermatophagoidinae</taxon>
        <taxon>Dermatophagoides</taxon>
    </lineage>
</organism>
<protein>
    <submittedName>
        <fullName evidence="2">Uncharacterized protein</fullName>
    </submittedName>
</protein>
<keyword evidence="3" id="KW-1185">Reference proteome</keyword>
<keyword evidence="1" id="KW-0812">Transmembrane</keyword>
<keyword evidence="1" id="KW-0472">Membrane</keyword>
<keyword evidence="1" id="KW-1133">Transmembrane helix</keyword>
<dbReference type="Proteomes" id="UP000887458">
    <property type="component" value="Unassembled WGS sequence"/>
</dbReference>
<sequence length="95" mass="10617">MPGVEIILTLFILFKTNDNDNEKTLQCDMEANKSMLFTIGFVKVSRTCIYTNEEKPGSGALLPAMLFTMILPPFNALLLLLELFVLLLLPTFDCG</sequence>
<name>A0ABQ8JQN4_DERPT</name>
<feature type="transmembrane region" description="Helical" evidence="1">
    <location>
        <begin position="64"/>
        <end position="89"/>
    </location>
</feature>